<organism evidence="8 9">
    <name type="scientific">Sphaerotilus mobilis</name>
    <dbReference type="NCBI Taxonomy" id="47994"/>
    <lineage>
        <taxon>Bacteria</taxon>
        <taxon>Pseudomonadati</taxon>
        <taxon>Pseudomonadota</taxon>
        <taxon>Betaproteobacteria</taxon>
        <taxon>Burkholderiales</taxon>
        <taxon>Sphaerotilaceae</taxon>
        <taxon>Sphaerotilus</taxon>
    </lineage>
</organism>
<accession>A0A4Q7LBN9</accession>
<evidence type="ECO:0000259" key="6">
    <source>
        <dbReference type="Pfam" id="PF02465"/>
    </source>
</evidence>
<evidence type="ECO:0000256" key="5">
    <source>
        <dbReference type="RuleBase" id="RU362066"/>
    </source>
</evidence>
<evidence type="ECO:0000256" key="4">
    <source>
        <dbReference type="ARBA" id="ARBA00023143"/>
    </source>
</evidence>
<dbReference type="GO" id="GO:0007155">
    <property type="term" value="P:cell adhesion"/>
    <property type="evidence" value="ECO:0007669"/>
    <property type="project" value="InterPro"/>
</dbReference>
<dbReference type="PANTHER" id="PTHR30288:SF0">
    <property type="entry name" value="FLAGELLAR HOOK-ASSOCIATED PROTEIN 2"/>
    <property type="match status" value="1"/>
</dbReference>
<keyword evidence="8" id="KW-0969">Cilium</keyword>
<comment type="caution">
    <text evidence="8">The sequence shown here is derived from an EMBL/GenBank/DDBJ whole genome shotgun (WGS) entry which is preliminary data.</text>
</comment>
<keyword evidence="4 5" id="KW-0975">Bacterial flagellum</keyword>
<name>A0A4Q7LBN9_9BURK</name>
<dbReference type="InterPro" id="IPR003481">
    <property type="entry name" value="FliD_N"/>
</dbReference>
<comment type="subcellular location">
    <subcellularLocation>
        <location evidence="5">Secreted</location>
    </subcellularLocation>
    <subcellularLocation>
        <location evidence="5">Bacterial flagellum</location>
    </subcellularLocation>
</comment>
<comment type="subunit">
    <text evidence="2 5">Homopentamer.</text>
</comment>
<evidence type="ECO:0000313" key="9">
    <source>
        <dbReference type="Proteomes" id="UP000293433"/>
    </source>
</evidence>
<dbReference type="Pfam" id="PF07195">
    <property type="entry name" value="FliD_C"/>
    <property type="match status" value="1"/>
</dbReference>
<dbReference type="RefSeq" id="WP_130483600.1">
    <property type="nucleotide sequence ID" value="NZ_SGWV01000012.1"/>
</dbReference>
<gene>
    <name evidence="8" type="ORF">EV685_3797</name>
</gene>
<evidence type="ECO:0000259" key="7">
    <source>
        <dbReference type="Pfam" id="PF07195"/>
    </source>
</evidence>
<comment type="similarity">
    <text evidence="1 5">Belongs to the FliD family.</text>
</comment>
<dbReference type="AlphaFoldDB" id="A0A4Q7LBN9"/>
<dbReference type="Pfam" id="PF07196">
    <property type="entry name" value="Flagellin_IN"/>
    <property type="match status" value="1"/>
</dbReference>
<proteinExistence type="inferred from homology"/>
<keyword evidence="5" id="KW-0964">Secreted</keyword>
<evidence type="ECO:0000256" key="3">
    <source>
        <dbReference type="ARBA" id="ARBA00023054"/>
    </source>
</evidence>
<dbReference type="InterPro" id="IPR010810">
    <property type="entry name" value="Flagellin_hook_IN_motif"/>
</dbReference>
<keyword evidence="3" id="KW-0175">Coiled coil</keyword>
<keyword evidence="9" id="KW-1185">Reference proteome</keyword>
<dbReference type="Pfam" id="PF02465">
    <property type="entry name" value="FliD_N"/>
    <property type="match status" value="1"/>
</dbReference>
<dbReference type="InterPro" id="IPR010809">
    <property type="entry name" value="FliD_C"/>
</dbReference>
<dbReference type="OrthoDB" id="9810816at2"/>
<evidence type="ECO:0000256" key="2">
    <source>
        <dbReference type="ARBA" id="ARBA00011255"/>
    </source>
</evidence>
<feature type="domain" description="Flagellar hook-associated protein 2 N-terminal" evidence="6">
    <location>
        <begin position="11"/>
        <end position="107"/>
    </location>
</feature>
<keyword evidence="8" id="KW-0966">Cell projection</keyword>
<evidence type="ECO:0000313" key="8">
    <source>
        <dbReference type="EMBL" id="RZS47587.1"/>
    </source>
</evidence>
<sequence>MASISSAGIGSGLDVSSIVSQLMTVEKAPLQQMQTAATKIQNQLSAYGKIQSFVSTLRDAAAKLGNPTTWNSTAATSADSSVFTASTDGTAQAGNYALSVQQLATAQTVASPASAFPVGAGVLRIQDGAGGLAVDVSISAGDTPAQVRDKINAAKAGVVASVVTDASGSRLLLRSAETGADHAFTVKEVVPDGLGGETTSTTGDLAKLTYDPALPAAAGVNMALTQAAGNAKATVNGLAVESATNLLSGVVEGVTIKLAKVSASPVELGVSNDTESIKTAVQAFADAYNQLNKYLSEQTAYDPTTKRAGTLQGDSGTNSLRYAMRGIVGGTGTMSGSYQRLAQIGLDVKKDGSMAVDATKLGNALGGKLADVQALFATKDAAVPANNGFAVQLQKWGDDLLKFDGALTSRSDSLQSRVSDNTKKQDAFNDRMTQVEARLKAQYSALDTQMSRLNSLSSYVNQQVTTWNNSSE</sequence>
<dbReference type="InterPro" id="IPR040026">
    <property type="entry name" value="FliD"/>
</dbReference>
<feature type="domain" description="Flagellar hook-associated protein 2 C-terminal" evidence="7">
    <location>
        <begin position="228"/>
        <end position="455"/>
    </location>
</feature>
<dbReference type="GO" id="GO:0009421">
    <property type="term" value="C:bacterial-type flagellum filament cap"/>
    <property type="evidence" value="ECO:0007669"/>
    <property type="project" value="InterPro"/>
</dbReference>
<dbReference type="GO" id="GO:0071973">
    <property type="term" value="P:bacterial-type flagellum-dependent cell motility"/>
    <property type="evidence" value="ECO:0007669"/>
    <property type="project" value="TreeGrafter"/>
</dbReference>
<evidence type="ECO:0000256" key="1">
    <source>
        <dbReference type="ARBA" id="ARBA00009764"/>
    </source>
</evidence>
<keyword evidence="8" id="KW-0282">Flagellum</keyword>
<reference evidence="8 9" key="1">
    <citation type="submission" date="2019-02" db="EMBL/GenBank/DDBJ databases">
        <title>Genomic Encyclopedia of Type Strains, Phase IV (KMG-IV): sequencing the most valuable type-strain genomes for metagenomic binning, comparative biology and taxonomic classification.</title>
        <authorList>
            <person name="Goeker M."/>
        </authorList>
    </citation>
    <scope>NUCLEOTIDE SEQUENCE [LARGE SCALE GENOMIC DNA]</scope>
    <source>
        <strain evidence="8 9">DSM 10617</strain>
    </source>
</reference>
<dbReference type="Proteomes" id="UP000293433">
    <property type="component" value="Unassembled WGS sequence"/>
</dbReference>
<protein>
    <recommendedName>
        <fullName evidence="5">Flagellar hook-associated protein 2</fullName>
        <shortName evidence="5">HAP2</shortName>
    </recommendedName>
    <alternativeName>
        <fullName evidence="5">Flagellar cap protein</fullName>
    </alternativeName>
</protein>
<dbReference type="GO" id="GO:0009424">
    <property type="term" value="C:bacterial-type flagellum hook"/>
    <property type="evidence" value="ECO:0007669"/>
    <property type="project" value="UniProtKB-UniRule"/>
</dbReference>
<dbReference type="EMBL" id="SGWV01000012">
    <property type="protein sequence ID" value="RZS47587.1"/>
    <property type="molecule type" value="Genomic_DNA"/>
</dbReference>
<dbReference type="GO" id="GO:0005576">
    <property type="term" value="C:extracellular region"/>
    <property type="evidence" value="ECO:0007669"/>
    <property type="project" value="UniProtKB-SubCell"/>
</dbReference>
<dbReference type="PANTHER" id="PTHR30288">
    <property type="entry name" value="FLAGELLAR CAP/ASSEMBLY PROTEIN FLID"/>
    <property type="match status" value="1"/>
</dbReference>
<comment type="function">
    <text evidence="5">Required for morphogenesis and for the elongation of the flagellar filament by facilitating polymerization of the flagellin monomers at the tip of growing filament. Forms a capping structure, which prevents flagellin subunits (transported through the central channel of the flagellum) from leaking out without polymerization at the distal end.</text>
</comment>